<proteinExistence type="predicted"/>
<evidence type="ECO:0000256" key="1">
    <source>
        <dbReference type="SAM" id="MobiDB-lite"/>
    </source>
</evidence>
<accession>A0A0A9DYR8</accession>
<dbReference type="InterPro" id="IPR052370">
    <property type="entry name" value="Meta-cleavage_hydrolase"/>
</dbReference>
<feature type="compositionally biased region" description="Basic and acidic residues" evidence="1">
    <location>
        <begin position="76"/>
        <end position="86"/>
    </location>
</feature>
<dbReference type="Gene3D" id="3.40.50.1820">
    <property type="entry name" value="alpha/beta hydrolase"/>
    <property type="match status" value="1"/>
</dbReference>
<dbReference type="SUPFAM" id="SSF53474">
    <property type="entry name" value="alpha/beta-Hydrolases"/>
    <property type="match status" value="1"/>
</dbReference>
<reference evidence="2" key="2">
    <citation type="journal article" date="2015" name="Data Brief">
        <title>Shoot transcriptome of the giant reed, Arundo donax.</title>
        <authorList>
            <person name="Barrero R.A."/>
            <person name="Guerrero F.D."/>
            <person name="Moolhuijzen P."/>
            <person name="Goolsby J.A."/>
            <person name="Tidwell J."/>
            <person name="Bellgard S.E."/>
            <person name="Bellgard M.I."/>
        </authorList>
    </citation>
    <scope>NUCLEOTIDE SEQUENCE</scope>
    <source>
        <tissue evidence="2">Shoot tissue taken approximately 20 cm above the soil surface</tissue>
    </source>
</reference>
<dbReference type="PANTHER" id="PTHR43139:SF37">
    <property type="entry name" value="ALPHA_BETA-HYDROLASES SUPERFAMILY PROTEIN"/>
    <property type="match status" value="1"/>
</dbReference>
<protein>
    <recommendedName>
        <fullName evidence="3">AB hydrolase-1 domain-containing protein</fullName>
    </recommendedName>
</protein>
<dbReference type="PANTHER" id="PTHR43139">
    <property type="entry name" value="SI:DKEY-122A22.2"/>
    <property type="match status" value="1"/>
</dbReference>
<dbReference type="InterPro" id="IPR029058">
    <property type="entry name" value="AB_hydrolase_fold"/>
</dbReference>
<dbReference type="EMBL" id="GBRH01204954">
    <property type="protein sequence ID" value="JAD92941.1"/>
    <property type="molecule type" value="Transcribed_RNA"/>
</dbReference>
<reference evidence="2" key="1">
    <citation type="submission" date="2014-09" db="EMBL/GenBank/DDBJ databases">
        <authorList>
            <person name="Magalhaes I.L.F."/>
            <person name="Oliveira U."/>
            <person name="Santos F.R."/>
            <person name="Vidigal T.H.D.A."/>
            <person name="Brescovit A.D."/>
            <person name="Santos A.J."/>
        </authorList>
    </citation>
    <scope>NUCLEOTIDE SEQUENCE</scope>
    <source>
        <tissue evidence="2">Shoot tissue taken approximately 20 cm above the soil surface</tissue>
    </source>
</reference>
<name>A0A0A9DYR8_ARUDO</name>
<evidence type="ECO:0008006" key="3">
    <source>
        <dbReference type="Google" id="ProtNLM"/>
    </source>
</evidence>
<evidence type="ECO:0000313" key="2">
    <source>
        <dbReference type="EMBL" id="JAD92941.1"/>
    </source>
</evidence>
<organism evidence="2">
    <name type="scientific">Arundo donax</name>
    <name type="common">Giant reed</name>
    <name type="synonym">Donax arundinaceus</name>
    <dbReference type="NCBI Taxonomy" id="35708"/>
    <lineage>
        <taxon>Eukaryota</taxon>
        <taxon>Viridiplantae</taxon>
        <taxon>Streptophyta</taxon>
        <taxon>Embryophyta</taxon>
        <taxon>Tracheophyta</taxon>
        <taxon>Spermatophyta</taxon>
        <taxon>Magnoliopsida</taxon>
        <taxon>Liliopsida</taxon>
        <taxon>Poales</taxon>
        <taxon>Poaceae</taxon>
        <taxon>PACMAD clade</taxon>
        <taxon>Arundinoideae</taxon>
        <taxon>Arundineae</taxon>
        <taxon>Arundo</taxon>
    </lineage>
</organism>
<sequence length="109" mass="12382">MHRPPPWMPDFVLDDFIKLMCVDQRKERAELLQELLKNGAGIDTLPVLTQETLIIWGDKDQVFPVELGHRLQRHLGEKIQARDRQGRRARAAAGGGRASEPLHQVFPPG</sequence>
<dbReference type="AlphaFoldDB" id="A0A0A9DYR8"/>
<feature type="region of interest" description="Disordered" evidence="1">
    <location>
        <begin position="76"/>
        <end position="109"/>
    </location>
</feature>